<dbReference type="RefSeq" id="WP_178734004.1">
    <property type="nucleotide sequence ID" value="NZ_JABUOH010000023.1"/>
</dbReference>
<evidence type="ECO:0000256" key="1">
    <source>
        <dbReference type="SAM" id="Phobius"/>
    </source>
</evidence>
<comment type="caution">
    <text evidence="2">The sequence shown here is derived from an EMBL/GenBank/DDBJ whole genome shotgun (WGS) entry which is preliminary data.</text>
</comment>
<gene>
    <name evidence="2" type="ORF">HR065_00695</name>
</gene>
<organism evidence="2 3">
    <name type="scientific">Candidatus Phytoplasma pruni</name>
    <dbReference type="NCBI Taxonomy" id="479893"/>
    <lineage>
        <taxon>Bacteria</taxon>
        <taxon>Bacillati</taxon>
        <taxon>Mycoplasmatota</taxon>
        <taxon>Mollicutes</taxon>
        <taxon>Acholeplasmatales</taxon>
        <taxon>Acholeplasmataceae</taxon>
        <taxon>Candidatus Phytoplasma</taxon>
        <taxon>16SrIII (X-disease group)</taxon>
    </lineage>
</organism>
<dbReference type="AlphaFoldDB" id="A0A851HIE9"/>
<keyword evidence="1" id="KW-1133">Transmembrane helix</keyword>
<keyword evidence="3" id="KW-1185">Reference proteome</keyword>
<evidence type="ECO:0000313" key="2">
    <source>
        <dbReference type="EMBL" id="NWN45603.1"/>
    </source>
</evidence>
<proteinExistence type="predicted"/>
<accession>A0A851HIE9</accession>
<name>A0A851HIE9_9MOLU</name>
<dbReference type="Proteomes" id="UP000568109">
    <property type="component" value="Unassembled WGS sequence"/>
</dbReference>
<sequence>MAAMDKQNKQSYLKTKNGKIVLGVVSAVVVLLVGVGAYLLMRTTPTKAVNNLQTKLVDKWDEVVTNPVNAANGKTEVKEKATGLKKVVSTLNSYAKTMEDLTKDANKPKDDTKKAAYERAQAAVKLLVDALKPAVDEKGNDQAAVDKMNTALRAVSKDQYKTAVDEVKTAYEIK</sequence>
<keyword evidence="1" id="KW-0472">Membrane</keyword>
<evidence type="ECO:0000313" key="3">
    <source>
        <dbReference type="Proteomes" id="UP000568109"/>
    </source>
</evidence>
<reference evidence="2 3" key="1">
    <citation type="submission" date="2020-06" db="EMBL/GenBank/DDBJ databases">
        <title>Draft genome sequence of Candidatus Phytoplasma pruni (X-disease group, subgroup 16SrIII-B) strain ChTDIII from Argentina.</title>
        <authorList>
            <person name="Fernandez F.D."/>
            <person name="Zuebert C."/>
            <person name="Huettel B."/>
            <person name="Kube M."/>
            <person name="Conci L.R."/>
        </authorList>
    </citation>
    <scope>NUCLEOTIDE SEQUENCE [LARGE SCALE GENOMIC DNA]</scope>
    <source>
        <strain evidence="2 3">ChTDIII</strain>
    </source>
</reference>
<protein>
    <recommendedName>
        <fullName evidence="4">Immunodominant membrane protein</fullName>
    </recommendedName>
</protein>
<evidence type="ECO:0008006" key="4">
    <source>
        <dbReference type="Google" id="ProtNLM"/>
    </source>
</evidence>
<keyword evidence="1" id="KW-0812">Transmembrane</keyword>
<dbReference type="EMBL" id="JABUOH010000023">
    <property type="protein sequence ID" value="NWN45603.1"/>
    <property type="molecule type" value="Genomic_DNA"/>
</dbReference>
<feature type="transmembrane region" description="Helical" evidence="1">
    <location>
        <begin position="20"/>
        <end position="41"/>
    </location>
</feature>